<dbReference type="Proteomes" id="UP000887560">
    <property type="component" value="Unplaced"/>
</dbReference>
<name>A0A915NCK8_9BILA</name>
<sequence>NMSNWPQSSSEFSSLNSSISRPYRDYTSNYTTSLRQNHYNNNLQSAFPSHRDASLSFNYEEIIGNQGRSFGPSLLERRMEDPSSYYASQPRPNENFASVRSFTTPGVPAAIDAYYPRNINSNQNARTESYEEPDPIASLLQQRHHKVQGIPSLKSLFVPESSKNSINNSSYSSREGLNLTPQMHLISTNCERDQRKGSRLKRLLGIPMAKELWLETATGRLSFDGGQIVNRLEENRTYYYNISTLRTTPCTIIVTRCYNQLTEEVLRNYFEQYGDVAFARVQKKLLEQMSFSIDGHIIELRIPCNRIFISRVPDETRPSELVQFVESEIKKFEPRGYCVDAYFPHPFCQFAFCTVGGAKVSARLAIKADFFFKGSSVGISTCCDGSELDADRLLEQKIKDLVDQNDYARIRSLQSISTEVKSMIQILAKMRKFSNEMSLLMVINSEFLKSSEEKLRSYLYVQDNVFEMCKRVALETNKENDQSTNRKRIRLENDREKERTEELSDLSIVEEDIELDNEDRDEDSLNLQNKLI</sequence>
<protein>
    <submittedName>
        <fullName evidence="2">RRM domain-containing protein</fullName>
    </submittedName>
</protein>
<dbReference type="AlphaFoldDB" id="A0A915NCK8"/>
<dbReference type="SUPFAM" id="SSF54928">
    <property type="entry name" value="RNA-binding domain, RBD"/>
    <property type="match status" value="1"/>
</dbReference>
<accession>A0A915NCK8</accession>
<dbReference type="GO" id="GO:0003676">
    <property type="term" value="F:nucleic acid binding"/>
    <property type="evidence" value="ECO:0007669"/>
    <property type="project" value="InterPro"/>
</dbReference>
<dbReference type="InterPro" id="IPR035979">
    <property type="entry name" value="RBD_domain_sf"/>
</dbReference>
<keyword evidence="1" id="KW-1185">Reference proteome</keyword>
<evidence type="ECO:0000313" key="1">
    <source>
        <dbReference type="Proteomes" id="UP000887560"/>
    </source>
</evidence>
<reference evidence="2" key="1">
    <citation type="submission" date="2022-11" db="UniProtKB">
        <authorList>
            <consortium name="WormBaseParasite"/>
        </authorList>
    </citation>
    <scope>IDENTIFICATION</scope>
</reference>
<organism evidence="1 2">
    <name type="scientific">Meloidogyne floridensis</name>
    <dbReference type="NCBI Taxonomy" id="298350"/>
    <lineage>
        <taxon>Eukaryota</taxon>
        <taxon>Metazoa</taxon>
        <taxon>Ecdysozoa</taxon>
        <taxon>Nematoda</taxon>
        <taxon>Chromadorea</taxon>
        <taxon>Rhabditida</taxon>
        <taxon>Tylenchina</taxon>
        <taxon>Tylenchomorpha</taxon>
        <taxon>Tylenchoidea</taxon>
        <taxon>Meloidogynidae</taxon>
        <taxon>Meloidogyninae</taxon>
        <taxon>Meloidogyne</taxon>
    </lineage>
</organism>
<dbReference type="WBParaSite" id="scf7180000417055.g881">
    <property type="protein sequence ID" value="scf7180000417055.g881"/>
    <property type="gene ID" value="scf7180000417055.g881"/>
</dbReference>
<evidence type="ECO:0000313" key="2">
    <source>
        <dbReference type="WBParaSite" id="scf7180000417055.g881"/>
    </source>
</evidence>
<proteinExistence type="predicted"/>